<dbReference type="OrthoDB" id="24644at2157"/>
<dbReference type="Gene3D" id="3.40.50.300">
    <property type="entry name" value="P-loop containing nucleotide triphosphate hydrolases"/>
    <property type="match status" value="1"/>
</dbReference>
<keyword evidence="7" id="KW-1185">Reference proteome</keyword>
<gene>
    <name evidence="6" type="ordered locus">TK2208</name>
</gene>
<dbReference type="Pfam" id="PF00005">
    <property type="entry name" value="ABC_tran"/>
    <property type="match status" value="1"/>
</dbReference>
<dbReference type="GO" id="GO:0042626">
    <property type="term" value="F:ATPase-coupled transmembrane transporter activity"/>
    <property type="evidence" value="ECO:0000318"/>
    <property type="project" value="GO_Central"/>
</dbReference>
<dbReference type="FunFam" id="3.40.50.300:FF:000134">
    <property type="entry name" value="Iron-enterobactin ABC transporter ATP-binding protein"/>
    <property type="match status" value="1"/>
</dbReference>
<evidence type="ECO:0000313" key="6">
    <source>
        <dbReference type="EMBL" id="BAD86397.1"/>
    </source>
</evidence>
<keyword evidence="4" id="KW-1278">Translocase</keyword>
<dbReference type="PANTHER" id="PTHR42794:SF1">
    <property type="entry name" value="HEMIN IMPORT ATP-BINDING PROTEIN HMUV"/>
    <property type="match status" value="1"/>
</dbReference>
<keyword evidence="2" id="KW-0547">Nucleotide-binding</keyword>
<dbReference type="SUPFAM" id="SSF52540">
    <property type="entry name" value="P-loop containing nucleoside triphosphate hydrolases"/>
    <property type="match status" value="1"/>
</dbReference>
<dbReference type="PATRIC" id="fig|69014.16.peg.2163"/>
<dbReference type="HOGENOM" id="CLU_000604_1_11_2"/>
<evidence type="ECO:0000256" key="4">
    <source>
        <dbReference type="ARBA" id="ARBA00022967"/>
    </source>
</evidence>
<keyword evidence="1" id="KW-0813">Transport</keyword>
<dbReference type="STRING" id="69014.TK2208"/>
<evidence type="ECO:0000256" key="1">
    <source>
        <dbReference type="ARBA" id="ARBA00022448"/>
    </source>
</evidence>
<protein>
    <submittedName>
        <fullName evidence="6">ABC-type iron(III)-siderophore transport system, ATPase component</fullName>
    </submittedName>
</protein>
<dbReference type="SMART" id="SM00382">
    <property type="entry name" value="AAA"/>
    <property type="match status" value="1"/>
</dbReference>
<dbReference type="GO" id="GO:0016887">
    <property type="term" value="F:ATP hydrolysis activity"/>
    <property type="evidence" value="ECO:0007669"/>
    <property type="project" value="InterPro"/>
</dbReference>
<dbReference type="eggNOG" id="arCOG00198">
    <property type="taxonomic scope" value="Archaea"/>
</dbReference>
<keyword evidence="3" id="KW-0067">ATP-binding</keyword>
<evidence type="ECO:0000313" key="7">
    <source>
        <dbReference type="Proteomes" id="UP000000536"/>
    </source>
</evidence>
<dbReference type="PANTHER" id="PTHR42794">
    <property type="entry name" value="HEMIN IMPORT ATP-BINDING PROTEIN HMUV"/>
    <property type="match status" value="1"/>
</dbReference>
<reference evidence="6 7" key="1">
    <citation type="journal article" date="2005" name="Genome Res.">
        <title>Complete genome sequence of the hyperthermophilic archaeon Thermococcus kodakaraensis KOD1 and comparison with Pyrococcus genomes.</title>
        <authorList>
            <person name="Fukui T."/>
            <person name="Atomi H."/>
            <person name="Kanai T."/>
            <person name="Matsumi R."/>
            <person name="Fujiwara S."/>
            <person name="Imanaka T."/>
        </authorList>
    </citation>
    <scope>NUCLEOTIDE SEQUENCE [LARGE SCALE GENOMIC DNA]</scope>
    <source>
        <strain evidence="7">ATCC BAA-918 / JCM 12380 / KOD1</strain>
    </source>
</reference>
<sequence>MRLFARVSYSYGQREVLKDVEIEARRGELLAIIGPNGAGKSTLLKSLVGILKPIGKVELDGRDILTLKPAERAKLITYVPQSSFPEFAFTVEEFVEMGSYMTGGSVEDALRKVGLWERRRDRITALSGGEFQLALIARALAQGSRAVLLDEPTSHLDVNHALTVMELLRELKTERIIIAVLHDVNLALEYADRLVVMKDGEKFWEGKPGEITPDVLERVYGIRAKIVEVDSHRVFIPELAKV</sequence>
<dbReference type="GO" id="GO:0043190">
    <property type="term" value="C:ATP-binding cassette (ABC) transporter complex"/>
    <property type="evidence" value="ECO:0000318"/>
    <property type="project" value="GO_Central"/>
</dbReference>
<dbReference type="GO" id="GO:0005524">
    <property type="term" value="F:ATP binding"/>
    <property type="evidence" value="ECO:0007669"/>
    <property type="project" value="UniProtKB-KW"/>
</dbReference>
<dbReference type="PROSITE" id="PS50893">
    <property type="entry name" value="ABC_TRANSPORTER_2"/>
    <property type="match status" value="1"/>
</dbReference>
<dbReference type="RefSeq" id="WP_011251158.1">
    <property type="nucleotide sequence ID" value="NC_006624.1"/>
</dbReference>
<dbReference type="InterPro" id="IPR003593">
    <property type="entry name" value="AAA+_ATPase"/>
</dbReference>
<dbReference type="PROSITE" id="PS00211">
    <property type="entry name" value="ABC_TRANSPORTER_1"/>
    <property type="match status" value="1"/>
</dbReference>
<dbReference type="EMBL" id="AP006878">
    <property type="protein sequence ID" value="BAD86397.1"/>
    <property type="molecule type" value="Genomic_DNA"/>
</dbReference>
<dbReference type="Proteomes" id="UP000000536">
    <property type="component" value="Chromosome"/>
</dbReference>
<dbReference type="InterPro" id="IPR003439">
    <property type="entry name" value="ABC_transporter-like_ATP-bd"/>
</dbReference>
<evidence type="ECO:0000259" key="5">
    <source>
        <dbReference type="PROSITE" id="PS50893"/>
    </source>
</evidence>
<evidence type="ECO:0000256" key="2">
    <source>
        <dbReference type="ARBA" id="ARBA00022741"/>
    </source>
</evidence>
<dbReference type="EnsemblBacteria" id="BAD86397">
    <property type="protein sequence ID" value="BAD86397"/>
    <property type="gene ID" value="TK2208"/>
</dbReference>
<dbReference type="InterPro" id="IPR027417">
    <property type="entry name" value="P-loop_NTPase"/>
</dbReference>
<evidence type="ECO:0000256" key="3">
    <source>
        <dbReference type="ARBA" id="ARBA00022840"/>
    </source>
</evidence>
<feature type="domain" description="ABC transporter" evidence="5">
    <location>
        <begin position="1"/>
        <end position="224"/>
    </location>
</feature>
<dbReference type="KEGG" id="tko:TK2208"/>
<organism evidence="6 7">
    <name type="scientific">Thermococcus kodakarensis (strain ATCC BAA-918 / JCM 12380 / KOD1)</name>
    <name type="common">Pyrococcus kodakaraensis (strain KOD1)</name>
    <dbReference type="NCBI Taxonomy" id="69014"/>
    <lineage>
        <taxon>Archaea</taxon>
        <taxon>Methanobacteriati</taxon>
        <taxon>Methanobacteriota</taxon>
        <taxon>Thermococci</taxon>
        <taxon>Thermococcales</taxon>
        <taxon>Thermococcaceae</taxon>
        <taxon>Thermococcus</taxon>
    </lineage>
</organism>
<dbReference type="PhylomeDB" id="Q5JHL7"/>
<dbReference type="InParanoid" id="Q5JHL7"/>
<dbReference type="AlphaFoldDB" id="Q5JHL7"/>
<name>Q5JHL7_THEKO</name>
<accession>Q5JHL7</accession>
<proteinExistence type="predicted"/>
<dbReference type="CDD" id="cd03214">
    <property type="entry name" value="ABC_Iron-Siderophores_B12_Hemin"/>
    <property type="match status" value="1"/>
</dbReference>
<dbReference type="GeneID" id="3234650"/>
<dbReference type="InterPro" id="IPR017871">
    <property type="entry name" value="ABC_transporter-like_CS"/>
</dbReference>